<reference evidence="2 3" key="1">
    <citation type="submission" date="2017-01" db="EMBL/GenBank/DDBJ databases">
        <title>Novel large sulfur bacteria in the metagenomes of groundwater-fed chemosynthetic microbial mats in the Lake Huron basin.</title>
        <authorList>
            <person name="Sharrar A.M."/>
            <person name="Flood B.E."/>
            <person name="Bailey J.V."/>
            <person name="Jones D.S."/>
            <person name="Biddanda B."/>
            <person name="Ruberg S.A."/>
            <person name="Marcus D.N."/>
            <person name="Dick G.J."/>
        </authorList>
    </citation>
    <scope>NUCLEOTIDE SEQUENCE [LARGE SCALE GENOMIC DNA]</scope>
    <source>
        <strain evidence="2">A8</strain>
    </source>
</reference>
<keyword evidence="1" id="KW-0732">Signal</keyword>
<accession>A0A1Y1QG47</accession>
<dbReference type="EMBL" id="MTEJ01000326">
    <property type="protein sequence ID" value="OQX04665.1"/>
    <property type="molecule type" value="Genomic_DNA"/>
</dbReference>
<feature type="signal peptide" evidence="1">
    <location>
        <begin position="1"/>
        <end position="21"/>
    </location>
</feature>
<feature type="chain" id="PRO_5012440475" description="DUF3455 domain-containing protein" evidence="1">
    <location>
        <begin position="22"/>
        <end position="161"/>
    </location>
</feature>
<gene>
    <name evidence="2" type="ORF">BWK73_35610</name>
</gene>
<organism evidence="2 3">
    <name type="scientific">Thiothrix lacustris</name>
    <dbReference type="NCBI Taxonomy" id="525917"/>
    <lineage>
        <taxon>Bacteria</taxon>
        <taxon>Pseudomonadati</taxon>
        <taxon>Pseudomonadota</taxon>
        <taxon>Gammaproteobacteria</taxon>
        <taxon>Thiotrichales</taxon>
        <taxon>Thiotrichaceae</taxon>
        <taxon>Thiothrix</taxon>
    </lineage>
</organism>
<dbReference type="AlphaFoldDB" id="A0A1Y1QG47"/>
<evidence type="ECO:0000313" key="3">
    <source>
        <dbReference type="Proteomes" id="UP000192491"/>
    </source>
</evidence>
<sequence>MVLAHPLSVVSVALLAVLLVACEPNKSAEQQQTLVLPERLDTPHVTDQMTAAGMALALWDDAGGCKLQVGKAAPSIWLKPMAPCYFIKSPGGEVGQVYRHDKTTSVVAVLGTPVKGKRCGQEVQGLVLKGNTVTPSAYVMQGSVHCAEQGLHNFQYDLFTR</sequence>
<evidence type="ECO:0008006" key="4">
    <source>
        <dbReference type="Google" id="ProtNLM"/>
    </source>
</evidence>
<evidence type="ECO:0000313" key="2">
    <source>
        <dbReference type="EMBL" id="OQX04665.1"/>
    </source>
</evidence>
<dbReference type="Proteomes" id="UP000192491">
    <property type="component" value="Unassembled WGS sequence"/>
</dbReference>
<protein>
    <recommendedName>
        <fullName evidence="4">DUF3455 domain-containing protein</fullName>
    </recommendedName>
</protein>
<comment type="caution">
    <text evidence="2">The sequence shown here is derived from an EMBL/GenBank/DDBJ whole genome shotgun (WGS) entry which is preliminary data.</text>
</comment>
<name>A0A1Y1QG47_9GAMM</name>
<evidence type="ECO:0000256" key="1">
    <source>
        <dbReference type="SAM" id="SignalP"/>
    </source>
</evidence>
<proteinExistence type="predicted"/>